<reference evidence="2" key="1">
    <citation type="submission" date="2021-09" db="EMBL/GenBank/DDBJ databases">
        <title>The genome of Mauremys mutica provides insights into the evolution of semi-aquatic lifestyle.</title>
        <authorList>
            <person name="Gong S."/>
            <person name="Gao Y."/>
        </authorList>
    </citation>
    <scope>NUCLEOTIDE SEQUENCE</scope>
    <source>
        <strain evidence="2">MM-2020</strain>
        <tissue evidence="2">Muscle</tissue>
    </source>
</reference>
<evidence type="ECO:0000313" key="3">
    <source>
        <dbReference type="Proteomes" id="UP000827986"/>
    </source>
</evidence>
<name>A0A9D3XAP5_9SAUR</name>
<evidence type="ECO:0000313" key="2">
    <source>
        <dbReference type="EMBL" id="KAH1178269.1"/>
    </source>
</evidence>
<keyword evidence="3" id="KW-1185">Reference proteome</keyword>
<sequence>FKCCCLLGICPSGPESSEFSLCVPNGHDMQHRDNQEKRGRRREEEGNRYGWSQDLKG</sequence>
<dbReference type="Proteomes" id="UP000827986">
    <property type="component" value="Unassembled WGS sequence"/>
</dbReference>
<dbReference type="EMBL" id="JAHDVG010000474">
    <property type="protein sequence ID" value="KAH1178269.1"/>
    <property type="molecule type" value="Genomic_DNA"/>
</dbReference>
<feature type="non-terminal residue" evidence="2">
    <location>
        <position position="1"/>
    </location>
</feature>
<feature type="compositionally biased region" description="Basic and acidic residues" evidence="1">
    <location>
        <begin position="28"/>
        <end position="47"/>
    </location>
</feature>
<organism evidence="2 3">
    <name type="scientific">Mauremys mutica</name>
    <name type="common">yellowpond turtle</name>
    <dbReference type="NCBI Taxonomy" id="74926"/>
    <lineage>
        <taxon>Eukaryota</taxon>
        <taxon>Metazoa</taxon>
        <taxon>Chordata</taxon>
        <taxon>Craniata</taxon>
        <taxon>Vertebrata</taxon>
        <taxon>Euteleostomi</taxon>
        <taxon>Archelosauria</taxon>
        <taxon>Testudinata</taxon>
        <taxon>Testudines</taxon>
        <taxon>Cryptodira</taxon>
        <taxon>Durocryptodira</taxon>
        <taxon>Testudinoidea</taxon>
        <taxon>Geoemydidae</taxon>
        <taxon>Geoemydinae</taxon>
        <taxon>Mauremys</taxon>
    </lineage>
</organism>
<dbReference type="AlphaFoldDB" id="A0A9D3XAP5"/>
<gene>
    <name evidence="2" type="ORF">KIL84_011971</name>
</gene>
<protein>
    <submittedName>
        <fullName evidence="2">Uncharacterized protein</fullName>
    </submittedName>
</protein>
<evidence type="ECO:0000256" key="1">
    <source>
        <dbReference type="SAM" id="MobiDB-lite"/>
    </source>
</evidence>
<feature type="region of interest" description="Disordered" evidence="1">
    <location>
        <begin position="25"/>
        <end position="57"/>
    </location>
</feature>
<accession>A0A9D3XAP5</accession>
<proteinExistence type="predicted"/>
<comment type="caution">
    <text evidence="2">The sequence shown here is derived from an EMBL/GenBank/DDBJ whole genome shotgun (WGS) entry which is preliminary data.</text>
</comment>